<accession>A0A0M3HKK2</accession>
<evidence type="ECO:0000313" key="2">
    <source>
        <dbReference type="WBParaSite" id="ALUE_0000204701-mRNA-1"/>
    </source>
</evidence>
<organism evidence="1 2">
    <name type="scientific">Ascaris lumbricoides</name>
    <name type="common">Giant roundworm</name>
    <dbReference type="NCBI Taxonomy" id="6252"/>
    <lineage>
        <taxon>Eukaryota</taxon>
        <taxon>Metazoa</taxon>
        <taxon>Ecdysozoa</taxon>
        <taxon>Nematoda</taxon>
        <taxon>Chromadorea</taxon>
        <taxon>Rhabditida</taxon>
        <taxon>Spirurina</taxon>
        <taxon>Ascaridomorpha</taxon>
        <taxon>Ascaridoidea</taxon>
        <taxon>Ascarididae</taxon>
        <taxon>Ascaris</taxon>
    </lineage>
</organism>
<dbReference type="AlphaFoldDB" id="A0A0M3HKK2"/>
<evidence type="ECO:0000313" key="1">
    <source>
        <dbReference type="Proteomes" id="UP000036681"/>
    </source>
</evidence>
<dbReference type="Proteomes" id="UP000036681">
    <property type="component" value="Unplaced"/>
</dbReference>
<protein>
    <submittedName>
        <fullName evidence="2">Secreted protein</fullName>
    </submittedName>
</protein>
<dbReference type="WBParaSite" id="ALUE_0000204701-mRNA-1">
    <property type="protein sequence ID" value="ALUE_0000204701-mRNA-1"/>
    <property type="gene ID" value="ALUE_0000204701"/>
</dbReference>
<proteinExistence type="predicted"/>
<keyword evidence="1" id="KW-1185">Reference proteome</keyword>
<sequence>MVRILTGSILLTVGGSTYLAGHWSTITQDHHSMRAPDNGQGS</sequence>
<reference evidence="2" key="1">
    <citation type="submission" date="2017-02" db="UniProtKB">
        <authorList>
            <consortium name="WormBaseParasite"/>
        </authorList>
    </citation>
    <scope>IDENTIFICATION</scope>
</reference>
<name>A0A0M3HKK2_ASCLU</name>